<proteinExistence type="predicted"/>
<gene>
    <name evidence="2" type="ORF">P9850_10460</name>
</gene>
<dbReference type="Proteomes" id="UP001339962">
    <property type="component" value="Unassembled WGS sequence"/>
</dbReference>
<keyword evidence="1" id="KW-1133">Transmembrane helix</keyword>
<evidence type="ECO:0000313" key="2">
    <source>
        <dbReference type="EMBL" id="MED5052275.1"/>
    </source>
</evidence>
<protein>
    <submittedName>
        <fullName evidence="2">DUF1189 domain-containing protein</fullName>
    </submittedName>
</protein>
<feature type="transmembrane region" description="Helical" evidence="1">
    <location>
        <begin position="229"/>
        <end position="246"/>
    </location>
</feature>
<keyword evidence="1" id="KW-0812">Transmembrane</keyword>
<dbReference type="RefSeq" id="WP_328218488.1">
    <property type="nucleotide sequence ID" value="NZ_JARTLI010000018.1"/>
</dbReference>
<sequence length="254" mass="28524">MNFFKKLSYSVGDVRRYPDMVAQGAGKAFLYLLLFALLFGTLNSIIVGYQFNQSIGHFTGTLESKIPEFTFQNGELNVEGTMPIVLDDSKNGAVIIDTTGQTTEDRLNPYSSGLLILKDRMISKQAGGQTQVFLFRDFQGVTFDKQDLVGFLPYLKWLAPIVAVIAWIGFFIGKIFSALFLAIINLVISKLQKANLPFGRLYSLSIYSLSLPIILDLIFKLFHFRLPGLIYYIVALVYSWLAINQIKKQAGEAF</sequence>
<accession>A0ABD5IVC5</accession>
<evidence type="ECO:0000313" key="3">
    <source>
        <dbReference type="Proteomes" id="UP001339962"/>
    </source>
</evidence>
<feature type="transmembrane region" description="Helical" evidence="1">
    <location>
        <begin position="28"/>
        <end position="51"/>
    </location>
</feature>
<dbReference type="AlphaFoldDB" id="A0ABD5IVC5"/>
<name>A0ABD5IVC5_9BACL</name>
<dbReference type="EMBL" id="JARTLI010000018">
    <property type="protein sequence ID" value="MED5052275.1"/>
    <property type="molecule type" value="Genomic_DNA"/>
</dbReference>
<feature type="transmembrane region" description="Helical" evidence="1">
    <location>
        <begin position="157"/>
        <end position="189"/>
    </location>
</feature>
<comment type="caution">
    <text evidence="2">The sequence shown here is derived from an EMBL/GenBank/DDBJ whole genome shotgun (WGS) entry which is preliminary data.</text>
</comment>
<dbReference type="Pfam" id="PF06691">
    <property type="entry name" value="DUF1189"/>
    <property type="match status" value="1"/>
</dbReference>
<organism evidence="2 3">
    <name type="scientific">Anoxybacteroides rupiense</name>
    <dbReference type="NCBI Taxonomy" id="311460"/>
    <lineage>
        <taxon>Bacteria</taxon>
        <taxon>Bacillati</taxon>
        <taxon>Bacillota</taxon>
        <taxon>Bacilli</taxon>
        <taxon>Bacillales</taxon>
        <taxon>Anoxybacillaceae</taxon>
        <taxon>Anoxybacteroides</taxon>
    </lineage>
</organism>
<evidence type="ECO:0000256" key="1">
    <source>
        <dbReference type="SAM" id="Phobius"/>
    </source>
</evidence>
<reference evidence="2 3" key="1">
    <citation type="submission" date="2023-03" db="EMBL/GenBank/DDBJ databases">
        <title>Bacillus Genome Sequencing.</title>
        <authorList>
            <person name="Dunlap C."/>
        </authorList>
    </citation>
    <scope>NUCLEOTIDE SEQUENCE [LARGE SCALE GENOMIC DNA]</scope>
    <source>
        <strain evidence="2 3">NRS-38</strain>
    </source>
</reference>
<dbReference type="InterPro" id="IPR009574">
    <property type="entry name" value="DUF1189"/>
</dbReference>
<keyword evidence="1" id="KW-0472">Membrane</keyword>
<feature type="transmembrane region" description="Helical" evidence="1">
    <location>
        <begin position="201"/>
        <end position="223"/>
    </location>
</feature>